<sequence length="145" mass="15480">MSRMITGIQEKVLLLSHRAQRASSSTTIGQSLHDLDHTLNQVLVEYPLEHPVIPSAKSKITPNQHSWPETAAVMGACPKGKHKQIHTDAYTGGERNGTKAKPDAQVAPSSGSNIPAQSTTPQTNLLATIPKNCAHPCSPYTVSAP</sequence>
<feature type="region of interest" description="Disordered" evidence="1">
    <location>
        <begin position="80"/>
        <end position="121"/>
    </location>
</feature>
<reference evidence="2 3" key="1">
    <citation type="journal article" date="2016" name="Mol. Biol. Evol.">
        <title>Comparative Genomics of Early-Diverging Mushroom-Forming Fungi Provides Insights into the Origins of Lignocellulose Decay Capabilities.</title>
        <authorList>
            <person name="Nagy L.G."/>
            <person name="Riley R."/>
            <person name="Tritt A."/>
            <person name="Adam C."/>
            <person name="Daum C."/>
            <person name="Floudas D."/>
            <person name="Sun H."/>
            <person name="Yadav J.S."/>
            <person name="Pangilinan J."/>
            <person name="Larsson K.H."/>
            <person name="Matsuura K."/>
            <person name="Barry K."/>
            <person name="Labutti K."/>
            <person name="Kuo R."/>
            <person name="Ohm R.A."/>
            <person name="Bhattacharya S.S."/>
            <person name="Shirouzu T."/>
            <person name="Yoshinaga Y."/>
            <person name="Martin F.M."/>
            <person name="Grigoriev I.V."/>
            <person name="Hibbett D.S."/>
        </authorList>
    </citation>
    <scope>NUCLEOTIDE SEQUENCE [LARGE SCALE GENOMIC DNA]</scope>
    <source>
        <strain evidence="2 3">CBS 109695</strain>
    </source>
</reference>
<keyword evidence="3" id="KW-1185">Reference proteome</keyword>
<evidence type="ECO:0000256" key="1">
    <source>
        <dbReference type="SAM" id="MobiDB-lite"/>
    </source>
</evidence>
<dbReference type="OrthoDB" id="3265053at2759"/>
<name>A0A167WUZ4_9AGAM</name>
<dbReference type="EMBL" id="KV417784">
    <property type="protein sequence ID" value="KZP06511.1"/>
    <property type="molecule type" value="Genomic_DNA"/>
</dbReference>
<proteinExistence type="predicted"/>
<evidence type="ECO:0000313" key="2">
    <source>
        <dbReference type="EMBL" id="KZP06511.1"/>
    </source>
</evidence>
<feature type="compositionally biased region" description="Polar residues" evidence="1">
    <location>
        <begin position="107"/>
        <end position="121"/>
    </location>
</feature>
<dbReference type="Proteomes" id="UP000076532">
    <property type="component" value="Unassembled WGS sequence"/>
</dbReference>
<protein>
    <submittedName>
        <fullName evidence="2">Uncharacterized protein</fullName>
    </submittedName>
</protein>
<dbReference type="AlphaFoldDB" id="A0A167WUZ4"/>
<dbReference type="STRING" id="436010.A0A167WUZ4"/>
<organism evidence="2 3">
    <name type="scientific">Athelia psychrophila</name>
    <dbReference type="NCBI Taxonomy" id="1759441"/>
    <lineage>
        <taxon>Eukaryota</taxon>
        <taxon>Fungi</taxon>
        <taxon>Dikarya</taxon>
        <taxon>Basidiomycota</taxon>
        <taxon>Agaricomycotina</taxon>
        <taxon>Agaricomycetes</taxon>
        <taxon>Agaricomycetidae</taxon>
        <taxon>Atheliales</taxon>
        <taxon>Atheliaceae</taxon>
        <taxon>Athelia</taxon>
    </lineage>
</organism>
<gene>
    <name evidence="2" type="ORF">FIBSPDRAFT_966390</name>
</gene>
<accession>A0A167WUZ4</accession>
<evidence type="ECO:0000313" key="3">
    <source>
        <dbReference type="Proteomes" id="UP000076532"/>
    </source>
</evidence>